<dbReference type="GO" id="GO:0033014">
    <property type="term" value="P:tetrapyrrole biosynthetic process"/>
    <property type="evidence" value="ECO:0007669"/>
    <property type="project" value="InterPro"/>
</dbReference>
<reference evidence="2 3" key="1">
    <citation type="submission" date="2013-09" db="EMBL/GenBank/DDBJ databases">
        <authorList>
            <consortium name="DOE Joint Genome Institute"/>
            <person name="Klenk H.-P."/>
            <person name="Huntemann M."/>
            <person name="Han J."/>
            <person name="Chen A."/>
            <person name="Kyrpides N."/>
            <person name="Mavromatis K."/>
            <person name="Markowitz V."/>
            <person name="Palaniappan K."/>
            <person name="Ivanova N."/>
            <person name="Schaumberg A."/>
            <person name="Pati A."/>
            <person name="Liolios K."/>
            <person name="Nordberg H.P."/>
            <person name="Cantor M.N."/>
            <person name="Hua S.X."/>
            <person name="Woyke T."/>
        </authorList>
    </citation>
    <scope>NUCLEOTIDE SEQUENCE [LARGE SCALE GENOMIC DNA]</scope>
    <source>
        <strain evidence="2 3">DSM 14336</strain>
    </source>
</reference>
<organism evidence="2 3">
    <name type="scientific">Leisingera methylohalidivorans DSM 14336</name>
    <dbReference type="NCBI Taxonomy" id="999552"/>
    <lineage>
        <taxon>Bacteria</taxon>
        <taxon>Pseudomonadati</taxon>
        <taxon>Pseudomonadota</taxon>
        <taxon>Alphaproteobacteria</taxon>
        <taxon>Rhodobacterales</taxon>
        <taxon>Roseobacteraceae</taxon>
        <taxon>Leisingera</taxon>
    </lineage>
</organism>
<dbReference type="Gene3D" id="3.40.50.10090">
    <property type="match status" value="2"/>
</dbReference>
<dbReference type="InterPro" id="IPR036108">
    <property type="entry name" value="4pyrrol_syn_uPrphyn_synt_sf"/>
</dbReference>
<evidence type="ECO:0000313" key="3">
    <source>
        <dbReference type="Proteomes" id="UP000018780"/>
    </source>
</evidence>
<sequence>MVPLLMTRPLAAAERFVAGLPQGARAGLQVIYAPLMQIRPIQAMVSLDGVKGVIFTSANGVEAASRETAVRLPAFCVGERTAVAAVNAGWQVLSLGQCADELVGRLLQKPPKAPLLHLRGAHARGGIAQRLTDGGIPCSAQIVYDQVLLPLSEEAQAVLSAQMDVIVPLFSPRTACHFASLCRDAAYLHLIALSGDVAEPLKSLNCKVLRVSKEPSAGAMAEAVLDAAAQLSRLEGKGRAE</sequence>
<dbReference type="PATRIC" id="fig|999552.6.peg.4022"/>
<dbReference type="CDD" id="cd06578">
    <property type="entry name" value="HemD"/>
    <property type="match status" value="1"/>
</dbReference>
<dbReference type="AlphaFoldDB" id="V9VXK1"/>
<dbReference type="KEGG" id="lmd:METH_20315"/>
<dbReference type="STRING" id="999552.METH_20315"/>
<dbReference type="OrthoDB" id="7204250at2"/>
<protein>
    <submittedName>
        <fullName evidence="2">Uroporphyrinogen III synthase</fullName>
    </submittedName>
</protein>
<accession>V9VXK1</accession>
<dbReference type="Pfam" id="PF02602">
    <property type="entry name" value="HEM4"/>
    <property type="match status" value="1"/>
</dbReference>
<dbReference type="GO" id="GO:0004852">
    <property type="term" value="F:uroporphyrinogen-III synthase activity"/>
    <property type="evidence" value="ECO:0007669"/>
    <property type="project" value="InterPro"/>
</dbReference>
<evidence type="ECO:0000259" key="1">
    <source>
        <dbReference type="Pfam" id="PF02602"/>
    </source>
</evidence>
<dbReference type="HOGENOM" id="CLU_011276_10_0_5"/>
<dbReference type="InterPro" id="IPR003754">
    <property type="entry name" value="4pyrrol_synth_uPrphyn_synth"/>
</dbReference>
<proteinExistence type="predicted"/>
<feature type="domain" description="Tetrapyrrole biosynthesis uroporphyrinogen III synthase" evidence="1">
    <location>
        <begin position="25"/>
        <end position="221"/>
    </location>
</feature>
<name>V9VXK1_9RHOB</name>
<dbReference type="SUPFAM" id="SSF69618">
    <property type="entry name" value="HemD-like"/>
    <property type="match status" value="1"/>
</dbReference>
<dbReference type="Proteomes" id="UP000018780">
    <property type="component" value="Chromosome"/>
</dbReference>
<evidence type="ECO:0000313" key="2">
    <source>
        <dbReference type="EMBL" id="AHD02668.1"/>
    </source>
</evidence>
<gene>
    <name evidence="2" type="ORF">METH_20315</name>
</gene>
<dbReference type="EMBL" id="CP006773">
    <property type="protein sequence ID" value="AHD02668.1"/>
    <property type="molecule type" value="Genomic_DNA"/>
</dbReference>
<keyword evidence="3" id="KW-1185">Reference proteome</keyword>